<evidence type="ECO:0000313" key="2">
    <source>
        <dbReference type="EMBL" id="MDM1047267.1"/>
    </source>
</evidence>
<keyword evidence="1" id="KW-0812">Transmembrane</keyword>
<evidence type="ECO:0000313" key="3">
    <source>
        <dbReference type="Proteomes" id="UP001170954"/>
    </source>
</evidence>
<accession>A0ABT7NJA2</accession>
<dbReference type="EMBL" id="JACAGK010000006">
    <property type="protein sequence ID" value="MDM1047267.1"/>
    <property type="molecule type" value="Genomic_DNA"/>
</dbReference>
<feature type="transmembrane region" description="Helical" evidence="1">
    <location>
        <begin position="151"/>
        <end position="181"/>
    </location>
</feature>
<protein>
    <recommendedName>
        <fullName evidence="4">EpsG family protein</fullName>
    </recommendedName>
</protein>
<keyword evidence="3" id="KW-1185">Reference proteome</keyword>
<proteinExistence type="predicted"/>
<feature type="transmembrane region" description="Helical" evidence="1">
    <location>
        <begin position="270"/>
        <end position="292"/>
    </location>
</feature>
<sequence>MNFNRIVFIFIIILYSVLGLKVLQTELLNGMWGTDALSEWLVNYQAGIVRRGFAGEVLFQINSSFDLRPEMLIKSISTISILWLSVIFLKTLKRVGIPLFYAALPIIGVSIFYFHPHFSGLRKDPLLLLIAYYSIYHLYNYQKNKKLSSLLYWQALLILGIFLHEAILFYGALIQLLIYFFTDPINAQNGWIKKSVSLTPLLGSNLINFLNKGDKTIADSIFDSWRPYLQSQYGADVSIEKMLSIRALGWDTLETAKFHLDLNFFNTDNFGIPGIFFFLLIFVVIIYVFANCNFKYPKLSQQENFEIFITIWLTVFMMMLPLFTVLSCDYLRLFAYLNLTTIFIYDKFSGIIAKNTGVLNALRPFSNRISATVYNPRYKWIFHKGIYIFTIFFFLTYSPAGIKLDEAFKVSIAGRFYQKAIRAWEIYSH</sequence>
<feature type="transmembrane region" description="Helical" evidence="1">
    <location>
        <begin position="96"/>
        <end position="115"/>
    </location>
</feature>
<evidence type="ECO:0008006" key="4">
    <source>
        <dbReference type="Google" id="ProtNLM"/>
    </source>
</evidence>
<gene>
    <name evidence="2" type="ORF">HX018_03295</name>
</gene>
<feature type="transmembrane region" description="Helical" evidence="1">
    <location>
        <begin position="71"/>
        <end position="89"/>
    </location>
</feature>
<feature type="transmembrane region" description="Helical" evidence="1">
    <location>
        <begin position="304"/>
        <end position="326"/>
    </location>
</feature>
<dbReference type="Proteomes" id="UP001170954">
    <property type="component" value="Unassembled WGS sequence"/>
</dbReference>
<feature type="transmembrane region" description="Helical" evidence="1">
    <location>
        <begin position="121"/>
        <end position="139"/>
    </location>
</feature>
<dbReference type="RefSeq" id="WP_286650440.1">
    <property type="nucleotide sequence ID" value="NZ_JACAGK010000006.1"/>
</dbReference>
<feature type="transmembrane region" description="Helical" evidence="1">
    <location>
        <begin position="380"/>
        <end position="400"/>
    </location>
</feature>
<organism evidence="2 3">
    <name type="scientific">Sphingobacterium hotanense</name>
    <dbReference type="NCBI Taxonomy" id="649196"/>
    <lineage>
        <taxon>Bacteria</taxon>
        <taxon>Pseudomonadati</taxon>
        <taxon>Bacteroidota</taxon>
        <taxon>Sphingobacteriia</taxon>
        <taxon>Sphingobacteriales</taxon>
        <taxon>Sphingobacteriaceae</taxon>
        <taxon>Sphingobacterium</taxon>
    </lineage>
</organism>
<keyword evidence="1" id="KW-0472">Membrane</keyword>
<reference evidence="2" key="1">
    <citation type="submission" date="2020-06" db="EMBL/GenBank/DDBJ databases">
        <authorList>
            <person name="Dong N."/>
        </authorList>
    </citation>
    <scope>NUCLEOTIDE SEQUENCE</scope>
    <source>
        <strain evidence="2">R1692</strain>
    </source>
</reference>
<evidence type="ECO:0000256" key="1">
    <source>
        <dbReference type="SAM" id="Phobius"/>
    </source>
</evidence>
<reference evidence="2" key="2">
    <citation type="journal article" date="2022" name="Sci. Total Environ.">
        <title>Prevalence, transmission, and molecular epidemiology of tet(X)-positive bacteria among humans, animals, and environmental niches in China: An epidemiological, and genomic-based study.</title>
        <authorList>
            <person name="Dong N."/>
            <person name="Zeng Y."/>
            <person name="Cai C."/>
            <person name="Sun C."/>
            <person name="Lu J."/>
            <person name="Liu C."/>
            <person name="Zhou H."/>
            <person name="Sun Q."/>
            <person name="Shu L."/>
            <person name="Wang H."/>
            <person name="Wang Y."/>
            <person name="Wang S."/>
            <person name="Wu C."/>
            <person name="Chan E.W."/>
            <person name="Chen G."/>
            <person name="Shen Z."/>
            <person name="Chen S."/>
            <person name="Zhang R."/>
        </authorList>
    </citation>
    <scope>NUCLEOTIDE SEQUENCE</scope>
    <source>
        <strain evidence="2">R1692</strain>
    </source>
</reference>
<comment type="caution">
    <text evidence="2">The sequence shown here is derived from an EMBL/GenBank/DDBJ whole genome shotgun (WGS) entry which is preliminary data.</text>
</comment>
<name>A0ABT7NJA2_9SPHI</name>
<keyword evidence="1" id="KW-1133">Transmembrane helix</keyword>